<proteinExistence type="predicted"/>
<organism evidence="1 2">
    <name type="scientific">Dermacentor silvarum</name>
    <name type="common">Tick</name>
    <dbReference type="NCBI Taxonomy" id="543639"/>
    <lineage>
        <taxon>Eukaryota</taxon>
        <taxon>Metazoa</taxon>
        <taxon>Ecdysozoa</taxon>
        <taxon>Arthropoda</taxon>
        <taxon>Chelicerata</taxon>
        <taxon>Arachnida</taxon>
        <taxon>Acari</taxon>
        <taxon>Parasitiformes</taxon>
        <taxon>Ixodida</taxon>
        <taxon>Ixodoidea</taxon>
        <taxon>Ixodidae</taxon>
        <taxon>Rhipicephalinae</taxon>
        <taxon>Dermacentor</taxon>
    </lineage>
</organism>
<name>A0ACB8D671_DERSI</name>
<dbReference type="EMBL" id="CM023472">
    <property type="protein sequence ID" value="KAH7959917.1"/>
    <property type="molecule type" value="Genomic_DNA"/>
</dbReference>
<keyword evidence="2" id="KW-1185">Reference proteome</keyword>
<evidence type="ECO:0000313" key="1">
    <source>
        <dbReference type="EMBL" id="KAH7959917.1"/>
    </source>
</evidence>
<comment type="caution">
    <text evidence="1">The sequence shown here is derived from an EMBL/GenBank/DDBJ whole genome shotgun (WGS) entry which is preliminary data.</text>
</comment>
<accession>A0ACB8D671</accession>
<reference evidence="1" key="1">
    <citation type="submission" date="2020-05" db="EMBL/GenBank/DDBJ databases">
        <title>Large-scale comparative analyses of tick genomes elucidate their genetic diversity and vector capacities.</title>
        <authorList>
            <person name="Jia N."/>
            <person name="Wang J."/>
            <person name="Shi W."/>
            <person name="Du L."/>
            <person name="Sun Y."/>
            <person name="Zhan W."/>
            <person name="Jiang J."/>
            <person name="Wang Q."/>
            <person name="Zhang B."/>
            <person name="Ji P."/>
            <person name="Sakyi L.B."/>
            <person name="Cui X."/>
            <person name="Yuan T."/>
            <person name="Jiang B."/>
            <person name="Yang W."/>
            <person name="Lam T.T.-Y."/>
            <person name="Chang Q."/>
            <person name="Ding S."/>
            <person name="Wang X."/>
            <person name="Zhu J."/>
            <person name="Ruan X."/>
            <person name="Zhao L."/>
            <person name="Wei J."/>
            <person name="Que T."/>
            <person name="Du C."/>
            <person name="Cheng J."/>
            <person name="Dai P."/>
            <person name="Han X."/>
            <person name="Huang E."/>
            <person name="Gao Y."/>
            <person name="Liu J."/>
            <person name="Shao H."/>
            <person name="Ye R."/>
            <person name="Li L."/>
            <person name="Wei W."/>
            <person name="Wang X."/>
            <person name="Wang C."/>
            <person name="Yang T."/>
            <person name="Huo Q."/>
            <person name="Li W."/>
            <person name="Guo W."/>
            <person name="Chen H."/>
            <person name="Zhou L."/>
            <person name="Ni X."/>
            <person name="Tian J."/>
            <person name="Zhou Y."/>
            <person name="Sheng Y."/>
            <person name="Liu T."/>
            <person name="Pan Y."/>
            <person name="Xia L."/>
            <person name="Li J."/>
            <person name="Zhao F."/>
            <person name="Cao W."/>
        </authorList>
    </citation>
    <scope>NUCLEOTIDE SEQUENCE</scope>
    <source>
        <strain evidence="1">Dsil-2018</strain>
    </source>
</reference>
<dbReference type="Proteomes" id="UP000821865">
    <property type="component" value="Chromosome 3"/>
</dbReference>
<gene>
    <name evidence="1" type="ORF">HPB49_014938</name>
</gene>
<sequence length="306" mass="33654">MAAVNVAALLFIVMYYFAVVVVGVWGGRKGAPTEGHSIGSHGLRVSKRKSDDDDFLLRLFVANRELPRLLGVASMTATWVGGGYLNGTAEAVYKYGIVNCQAPIGYAMSLVLGGAFFANKMRLTDSLTMLDPFQTHYGRWTGLMFCVPAVLGEIFWTAAILAALGKWLCALFAVMWRLRHIPLLSYTGSDTASVIIRVDSRYFIIISALIVFFYTSLGGLFSVTYTDGFQLATTAILLWTCVPSCVSHKAVGTLGPQYTDWIGSLDSEDASQLVDFFLMTALGGIPWQVGRRYYVLRARMRVQDVM</sequence>
<protein>
    <submittedName>
        <fullName evidence="1">Uncharacterized protein</fullName>
    </submittedName>
</protein>
<evidence type="ECO:0000313" key="2">
    <source>
        <dbReference type="Proteomes" id="UP000821865"/>
    </source>
</evidence>